<feature type="compositionally biased region" description="Polar residues" evidence="1">
    <location>
        <begin position="1"/>
        <end position="11"/>
    </location>
</feature>
<organism evidence="2 3">
    <name type="scientific">Limnoraphis robusta CCNP1315</name>
    <dbReference type="NCBI Taxonomy" id="3110306"/>
    <lineage>
        <taxon>Bacteria</taxon>
        <taxon>Bacillati</taxon>
        <taxon>Cyanobacteriota</taxon>
        <taxon>Cyanophyceae</taxon>
        <taxon>Oscillatoriophycideae</taxon>
        <taxon>Oscillatoriales</taxon>
        <taxon>Sirenicapillariaceae</taxon>
        <taxon>Limnoraphis</taxon>
    </lineage>
</organism>
<proteinExistence type="predicted"/>
<protein>
    <submittedName>
        <fullName evidence="2">Uncharacterized protein</fullName>
    </submittedName>
</protein>
<dbReference type="Proteomes" id="UP001301728">
    <property type="component" value="Unassembled WGS sequence"/>
</dbReference>
<evidence type="ECO:0000313" key="3">
    <source>
        <dbReference type="Proteomes" id="UP001301728"/>
    </source>
</evidence>
<name>A0ABU5U0A5_9CYAN</name>
<comment type="caution">
    <text evidence="2">The sequence shown here is derived from an EMBL/GenBank/DDBJ whole genome shotgun (WGS) entry which is preliminary data.</text>
</comment>
<dbReference type="EMBL" id="JAYGHT010000086">
    <property type="protein sequence ID" value="MEA5520621.1"/>
    <property type="molecule type" value="Genomic_DNA"/>
</dbReference>
<feature type="region of interest" description="Disordered" evidence="1">
    <location>
        <begin position="1"/>
        <end position="41"/>
    </location>
</feature>
<evidence type="ECO:0000256" key="1">
    <source>
        <dbReference type="SAM" id="MobiDB-lite"/>
    </source>
</evidence>
<sequence length="41" mass="4210">MAFANVCQTDEPSTQPPPLSSTPIPGEGLKCPPGSSPARSR</sequence>
<dbReference type="RefSeq" id="WP_323218184.1">
    <property type="nucleotide sequence ID" value="NZ_JAYGHT010000086.1"/>
</dbReference>
<reference evidence="2 3" key="1">
    <citation type="submission" date="2023-12" db="EMBL/GenBank/DDBJ databases">
        <title>Baltic Sea Cyanobacteria.</title>
        <authorList>
            <person name="Delbaje E."/>
            <person name="Fewer D.P."/>
            <person name="Shishido T.K."/>
        </authorList>
    </citation>
    <scope>NUCLEOTIDE SEQUENCE [LARGE SCALE GENOMIC DNA]</scope>
    <source>
        <strain evidence="2 3">CCNP 1315</strain>
    </source>
</reference>
<gene>
    <name evidence="2" type="ORF">VB854_16895</name>
</gene>
<evidence type="ECO:0000313" key="2">
    <source>
        <dbReference type="EMBL" id="MEA5520621.1"/>
    </source>
</evidence>
<accession>A0ABU5U0A5</accession>
<keyword evidence="3" id="KW-1185">Reference proteome</keyword>